<dbReference type="GO" id="GO:0030686">
    <property type="term" value="C:90S preribosome"/>
    <property type="evidence" value="ECO:0007669"/>
    <property type="project" value="TreeGrafter"/>
</dbReference>
<dbReference type="PANTHER" id="PTHR13457">
    <property type="entry name" value="BAP28"/>
    <property type="match status" value="1"/>
</dbReference>
<keyword evidence="1" id="KW-0539">Nucleus</keyword>
<dbReference type="Proteomes" id="UP000605970">
    <property type="component" value="Unassembled WGS sequence"/>
</dbReference>
<comment type="function">
    <text evidence="1">Involved in nucleolar processing of pre-18S ribosomal RNA.</text>
</comment>
<name>A0A8S9ZVK2_9BILA</name>
<dbReference type="Pfam" id="PF12397">
    <property type="entry name" value="U3snoRNP10"/>
    <property type="match status" value="1"/>
</dbReference>
<comment type="subcellular location">
    <subcellularLocation>
        <location evidence="1">Nucleus</location>
        <location evidence="1">Nucleolus</location>
    </subcellularLocation>
</comment>
<accession>A0A8S9ZVK2</accession>
<organism evidence="3 4">
    <name type="scientific">Meloidogyne graminicola</name>
    <dbReference type="NCBI Taxonomy" id="189291"/>
    <lineage>
        <taxon>Eukaryota</taxon>
        <taxon>Metazoa</taxon>
        <taxon>Ecdysozoa</taxon>
        <taxon>Nematoda</taxon>
        <taxon>Chromadorea</taxon>
        <taxon>Rhabditida</taxon>
        <taxon>Tylenchina</taxon>
        <taxon>Tylenchomorpha</taxon>
        <taxon>Tylenchoidea</taxon>
        <taxon>Meloidogynidae</taxon>
        <taxon>Meloidogyninae</taxon>
        <taxon>Meloidogyne</taxon>
    </lineage>
</organism>
<comment type="caution">
    <text evidence="3">The sequence shown here is derived from an EMBL/GenBank/DDBJ whole genome shotgun (WGS) entry which is preliminary data.</text>
</comment>
<keyword evidence="1" id="KW-0687">Ribonucleoprotein</keyword>
<proteinExistence type="inferred from homology"/>
<feature type="domain" description="U3 small nucleolar RNA-associated protein 10 N-terminal" evidence="2">
    <location>
        <begin position="237"/>
        <end position="351"/>
    </location>
</feature>
<dbReference type="InterPro" id="IPR040191">
    <property type="entry name" value="UTP10"/>
</dbReference>
<gene>
    <name evidence="3" type="ORF">Mgra_00003344</name>
</gene>
<keyword evidence="1" id="KW-0690">Ribosome biogenesis</keyword>
<dbReference type="AlphaFoldDB" id="A0A8S9ZVK2"/>
<dbReference type="GO" id="GO:0034455">
    <property type="term" value="C:t-UTP complex"/>
    <property type="evidence" value="ECO:0007669"/>
    <property type="project" value="TreeGrafter"/>
</dbReference>
<sequence length="457" mass="53350">MTSLSRQLKKLKKAPTQALAVERDYSSLIFKKQDAESYDRDDFYKIGLAGLAGMKKLDDDFDTFEPELFEKKMLKFNRAIIGKEESNELNQKIDKILLRLSPYFHHQCCKEVLEWLIYKFQIHSYNAETLFLTFLPFHEINSFGRLLNILKFNSPDLNWLEEYQKDAAPIPHNILCRACQSGRSYWLITALTKFINNSILVDENYVNSKMQHYFTFLVSLFSTLIENRGPTMDDQLISRFVPFIGISLKSNLESFKYCGIMIACTLVINVSLSDEIGKNLLKLLFHNFDISSSEIIFQTATVICERLELNNLPKKTILRLLTQHDVLQLSGIFQKLMAKYEIAAFLGPFWRILIEEIISEENEVATKDFYTNLLITLFDFHRLSDRQAEVAFDLFLDLIESKEEGKEKIFPKILRKHLRTMIIKFPNAFDGIKKRRRKSSIQQLMQECKISNYLVGN</sequence>
<keyword evidence="1" id="KW-0698">rRNA processing</keyword>
<evidence type="ECO:0000313" key="3">
    <source>
        <dbReference type="EMBL" id="KAF7637173.1"/>
    </source>
</evidence>
<dbReference type="PANTHER" id="PTHR13457:SF1">
    <property type="entry name" value="HEAT REPEAT-CONTAINING PROTEIN 1"/>
    <property type="match status" value="1"/>
</dbReference>
<evidence type="ECO:0000256" key="1">
    <source>
        <dbReference type="RuleBase" id="RU367065"/>
    </source>
</evidence>
<evidence type="ECO:0000313" key="4">
    <source>
        <dbReference type="Proteomes" id="UP000605970"/>
    </source>
</evidence>
<dbReference type="GO" id="GO:0032040">
    <property type="term" value="C:small-subunit processome"/>
    <property type="evidence" value="ECO:0007669"/>
    <property type="project" value="TreeGrafter"/>
</dbReference>
<reference evidence="3" key="1">
    <citation type="journal article" date="2020" name="Ecol. Evol.">
        <title>Genome structure and content of the rice root-knot nematode (Meloidogyne graminicola).</title>
        <authorList>
            <person name="Phan N.T."/>
            <person name="Danchin E.G.J."/>
            <person name="Klopp C."/>
            <person name="Perfus-Barbeoch L."/>
            <person name="Kozlowski D.K."/>
            <person name="Koutsovoulos G.D."/>
            <person name="Lopez-Roques C."/>
            <person name="Bouchez O."/>
            <person name="Zahm M."/>
            <person name="Besnard G."/>
            <person name="Bellafiore S."/>
        </authorList>
    </citation>
    <scope>NUCLEOTIDE SEQUENCE</scope>
    <source>
        <strain evidence="3">VN-18</strain>
    </source>
</reference>
<dbReference type="GO" id="GO:0045943">
    <property type="term" value="P:positive regulation of transcription by RNA polymerase I"/>
    <property type="evidence" value="ECO:0007669"/>
    <property type="project" value="TreeGrafter"/>
</dbReference>
<comment type="similarity">
    <text evidence="1">Belongs to the HEATR1/UTP10 family.</text>
</comment>
<dbReference type="EMBL" id="JABEBT010000022">
    <property type="protein sequence ID" value="KAF7637173.1"/>
    <property type="molecule type" value="Genomic_DNA"/>
</dbReference>
<evidence type="ECO:0000259" key="2">
    <source>
        <dbReference type="Pfam" id="PF12397"/>
    </source>
</evidence>
<dbReference type="OrthoDB" id="31183at2759"/>
<dbReference type="GO" id="GO:0030515">
    <property type="term" value="F:snoRNA binding"/>
    <property type="evidence" value="ECO:0007669"/>
    <property type="project" value="TreeGrafter"/>
</dbReference>
<protein>
    <recommendedName>
        <fullName evidence="1">HEAT repeat-containing protein 1</fullName>
    </recommendedName>
</protein>
<dbReference type="GO" id="GO:0000462">
    <property type="term" value="P:maturation of SSU-rRNA from tricistronic rRNA transcript (SSU-rRNA, 5.8S rRNA, LSU-rRNA)"/>
    <property type="evidence" value="ECO:0007669"/>
    <property type="project" value="TreeGrafter"/>
</dbReference>
<keyword evidence="4" id="KW-1185">Reference proteome</keyword>
<dbReference type="InterPro" id="IPR022125">
    <property type="entry name" value="U3snoRNP10_N"/>
</dbReference>